<evidence type="ECO:0000256" key="3">
    <source>
        <dbReference type="ARBA" id="ARBA00022553"/>
    </source>
</evidence>
<evidence type="ECO:0000259" key="10">
    <source>
        <dbReference type="SMART" id="SM00387"/>
    </source>
</evidence>
<keyword evidence="9" id="KW-0812">Transmembrane</keyword>
<keyword evidence="7" id="KW-0067">ATP-binding</keyword>
<evidence type="ECO:0000313" key="12">
    <source>
        <dbReference type="Proteomes" id="UP000677082"/>
    </source>
</evidence>
<feature type="transmembrane region" description="Helical" evidence="9">
    <location>
        <begin position="20"/>
        <end position="37"/>
    </location>
</feature>
<dbReference type="Pfam" id="PF07730">
    <property type="entry name" value="HisKA_3"/>
    <property type="match status" value="1"/>
</dbReference>
<dbReference type="SUPFAM" id="SSF55874">
    <property type="entry name" value="ATPase domain of HSP90 chaperone/DNA topoisomerase II/histidine kinase"/>
    <property type="match status" value="1"/>
</dbReference>
<dbReference type="GO" id="GO:0000155">
    <property type="term" value="F:phosphorelay sensor kinase activity"/>
    <property type="evidence" value="ECO:0007669"/>
    <property type="project" value="InterPro"/>
</dbReference>
<keyword evidence="4" id="KW-0808">Transferase</keyword>
<evidence type="ECO:0000256" key="5">
    <source>
        <dbReference type="ARBA" id="ARBA00022741"/>
    </source>
</evidence>
<evidence type="ECO:0000256" key="2">
    <source>
        <dbReference type="ARBA" id="ARBA00012438"/>
    </source>
</evidence>
<dbReference type="InterPro" id="IPR050482">
    <property type="entry name" value="Sensor_HK_TwoCompSys"/>
</dbReference>
<dbReference type="GO" id="GO:0005524">
    <property type="term" value="F:ATP binding"/>
    <property type="evidence" value="ECO:0007669"/>
    <property type="project" value="UniProtKB-KW"/>
</dbReference>
<evidence type="ECO:0000256" key="7">
    <source>
        <dbReference type="ARBA" id="ARBA00022840"/>
    </source>
</evidence>
<dbReference type="Proteomes" id="UP000677082">
    <property type="component" value="Unassembled WGS sequence"/>
</dbReference>
<keyword evidence="12" id="KW-1185">Reference proteome</keyword>
<feature type="transmembrane region" description="Helical" evidence="9">
    <location>
        <begin position="96"/>
        <end position="113"/>
    </location>
</feature>
<dbReference type="EC" id="2.7.13.3" evidence="2"/>
<evidence type="ECO:0000256" key="1">
    <source>
        <dbReference type="ARBA" id="ARBA00000085"/>
    </source>
</evidence>
<evidence type="ECO:0000256" key="4">
    <source>
        <dbReference type="ARBA" id="ARBA00022679"/>
    </source>
</evidence>
<protein>
    <recommendedName>
        <fullName evidence="2">histidine kinase</fullName>
        <ecNumber evidence="2">2.7.13.3</ecNumber>
    </recommendedName>
</protein>
<dbReference type="InterPro" id="IPR003594">
    <property type="entry name" value="HATPase_dom"/>
</dbReference>
<sequence length="420" mass="45538">MNAEEWERPRPTAEQRRADLWIGLGVVAVAMLNVVVTRSAGVLATERAPGVAEQIAWSIATTLPLAWRRKHPELVAVVVALAFIGGQLRLAQEQQIASGALFAAIYTLGAWGRNRRRSRVLRLGIIAAMFLWLNVAFVMSHDEIMAGRHPGASGELPVIWSFLVFLTIVNVGFFGFGYLMGDAVWQSARRQHRLETQAAELRAAQGVAEERAVIGERVRIARELHDVVAHHVSVMGIQASACRRALDRDPARARNALSTIEEGARTAVDELRRMLGALRAPSGPAEDAVTGVDLDHAADLVESARQAGVRTQFGVYGEPVPVPESVSRAAYRIVQEAVTNTLKHAGAAALDVRIRYLARELEIDVSDDGRGGPATIGGMGLIGMRERVAIHGGTLEYGPRSGGGFRVRARIPYARELASK</sequence>
<dbReference type="EMBL" id="BOQN01000021">
    <property type="protein sequence ID" value="GIM89901.1"/>
    <property type="molecule type" value="Genomic_DNA"/>
</dbReference>
<keyword evidence="9" id="KW-0472">Membrane</keyword>
<dbReference type="CDD" id="cd16917">
    <property type="entry name" value="HATPase_UhpB-NarQ-NarX-like"/>
    <property type="match status" value="1"/>
</dbReference>
<name>A0A919W7Q9_9ACTN</name>
<feature type="transmembrane region" description="Helical" evidence="9">
    <location>
        <begin position="159"/>
        <end position="180"/>
    </location>
</feature>
<organism evidence="11 12">
    <name type="scientific">Paractinoplanes toevensis</name>
    <dbReference type="NCBI Taxonomy" id="571911"/>
    <lineage>
        <taxon>Bacteria</taxon>
        <taxon>Bacillati</taxon>
        <taxon>Actinomycetota</taxon>
        <taxon>Actinomycetes</taxon>
        <taxon>Micromonosporales</taxon>
        <taxon>Micromonosporaceae</taxon>
        <taxon>Paractinoplanes</taxon>
    </lineage>
</organism>
<accession>A0A919W7Q9</accession>
<dbReference type="InterPro" id="IPR036890">
    <property type="entry name" value="HATPase_C_sf"/>
</dbReference>
<dbReference type="Gene3D" id="1.20.5.1930">
    <property type="match status" value="1"/>
</dbReference>
<comment type="catalytic activity">
    <reaction evidence="1">
        <text>ATP + protein L-histidine = ADP + protein N-phospho-L-histidine.</text>
        <dbReference type="EC" id="2.7.13.3"/>
    </reaction>
</comment>
<dbReference type="Gene3D" id="3.30.565.10">
    <property type="entry name" value="Histidine kinase-like ATPase, C-terminal domain"/>
    <property type="match status" value="1"/>
</dbReference>
<evidence type="ECO:0000256" key="9">
    <source>
        <dbReference type="SAM" id="Phobius"/>
    </source>
</evidence>
<evidence type="ECO:0000313" key="11">
    <source>
        <dbReference type="EMBL" id="GIM89901.1"/>
    </source>
</evidence>
<gene>
    <name evidence="11" type="ORF">Ato02nite_016940</name>
</gene>
<keyword evidence="5" id="KW-0547">Nucleotide-binding</keyword>
<dbReference type="GO" id="GO:0016020">
    <property type="term" value="C:membrane"/>
    <property type="evidence" value="ECO:0007669"/>
    <property type="project" value="InterPro"/>
</dbReference>
<proteinExistence type="predicted"/>
<dbReference type="InterPro" id="IPR011712">
    <property type="entry name" value="Sig_transdc_His_kin_sub3_dim/P"/>
</dbReference>
<keyword evidence="8" id="KW-0902">Two-component regulatory system</keyword>
<dbReference type="AlphaFoldDB" id="A0A919W7Q9"/>
<keyword evidence="9" id="KW-1133">Transmembrane helix</keyword>
<dbReference type="SMART" id="SM00387">
    <property type="entry name" value="HATPase_c"/>
    <property type="match status" value="1"/>
</dbReference>
<keyword evidence="3" id="KW-0597">Phosphoprotein</keyword>
<dbReference type="PANTHER" id="PTHR24421:SF10">
    <property type="entry name" value="NITRATE_NITRITE SENSOR PROTEIN NARQ"/>
    <property type="match status" value="1"/>
</dbReference>
<keyword evidence="6 11" id="KW-0418">Kinase</keyword>
<comment type="caution">
    <text evidence="11">The sequence shown here is derived from an EMBL/GenBank/DDBJ whole genome shotgun (WGS) entry which is preliminary data.</text>
</comment>
<evidence type="ECO:0000256" key="6">
    <source>
        <dbReference type="ARBA" id="ARBA00022777"/>
    </source>
</evidence>
<evidence type="ECO:0000256" key="8">
    <source>
        <dbReference type="ARBA" id="ARBA00023012"/>
    </source>
</evidence>
<dbReference type="GO" id="GO:0046983">
    <property type="term" value="F:protein dimerization activity"/>
    <property type="evidence" value="ECO:0007669"/>
    <property type="project" value="InterPro"/>
</dbReference>
<dbReference type="Pfam" id="PF02518">
    <property type="entry name" value="HATPase_c"/>
    <property type="match status" value="1"/>
</dbReference>
<feature type="transmembrane region" description="Helical" evidence="9">
    <location>
        <begin position="120"/>
        <end position="139"/>
    </location>
</feature>
<feature type="domain" description="Histidine kinase/HSP90-like ATPase" evidence="10">
    <location>
        <begin position="325"/>
        <end position="415"/>
    </location>
</feature>
<dbReference type="PANTHER" id="PTHR24421">
    <property type="entry name" value="NITRATE/NITRITE SENSOR PROTEIN NARX-RELATED"/>
    <property type="match status" value="1"/>
</dbReference>
<dbReference type="InterPro" id="IPR055558">
    <property type="entry name" value="DUF7134"/>
</dbReference>
<dbReference type="Pfam" id="PF23539">
    <property type="entry name" value="DUF7134"/>
    <property type="match status" value="1"/>
</dbReference>
<reference evidence="11 12" key="1">
    <citation type="submission" date="2021-03" db="EMBL/GenBank/DDBJ databases">
        <title>Whole genome shotgun sequence of Actinoplanes toevensis NBRC 105298.</title>
        <authorList>
            <person name="Komaki H."/>
            <person name="Tamura T."/>
        </authorList>
    </citation>
    <scope>NUCLEOTIDE SEQUENCE [LARGE SCALE GENOMIC DNA]</scope>
    <source>
        <strain evidence="11 12">NBRC 105298</strain>
    </source>
</reference>